<dbReference type="Proteomes" id="UP000218542">
    <property type="component" value="Unassembled WGS sequence"/>
</dbReference>
<sequence>MNKKRLDDFANFNGEPTFNEVHHVRCRTLVITKSFRSISIIYSIDVG</sequence>
<comment type="caution">
    <text evidence="1">The sequence shown here is derived from an EMBL/GenBank/DDBJ whole genome shotgun (WGS) entry which is preliminary data.</text>
</comment>
<accession>A0A286U4B5</accession>
<keyword evidence="2" id="KW-1185">Reference proteome</keyword>
<reference evidence="1 2" key="1">
    <citation type="journal article" date="2017" name="Environ. Microbiol. Rep.">
        <title>Genetic diversity of marine anaerobic ammonium-oxidizing bacteria as revealed by genomic and proteomic analyses of 'Candidatus Scalindua japonica'.</title>
        <authorList>
            <person name="Oshiki M."/>
            <person name="Mizuto K."/>
            <person name="Kimura Z."/>
            <person name="Kindaichi T."/>
            <person name="Satoh H."/>
            <person name="Okabe S."/>
        </authorList>
    </citation>
    <scope>NUCLEOTIDE SEQUENCE [LARGE SCALE GENOMIC DNA]</scope>
    <source>
        <strain evidence="2">husup-a2</strain>
    </source>
</reference>
<dbReference type="EMBL" id="BAOS01000045">
    <property type="protein sequence ID" value="GAX62973.1"/>
    <property type="molecule type" value="Genomic_DNA"/>
</dbReference>
<evidence type="ECO:0000313" key="2">
    <source>
        <dbReference type="Proteomes" id="UP000218542"/>
    </source>
</evidence>
<organism evidence="1 2">
    <name type="scientific">Candidatus Scalindua japonica</name>
    <dbReference type="NCBI Taxonomy" id="1284222"/>
    <lineage>
        <taxon>Bacteria</taxon>
        <taxon>Pseudomonadati</taxon>
        <taxon>Planctomycetota</taxon>
        <taxon>Candidatus Brocadiia</taxon>
        <taxon>Candidatus Brocadiales</taxon>
        <taxon>Candidatus Scalinduaceae</taxon>
        <taxon>Candidatus Scalindua</taxon>
    </lineage>
</organism>
<dbReference type="AlphaFoldDB" id="A0A286U4B5"/>
<gene>
    <name evidence="1" type="ORF">SCALIN_C45_0131</name>
</gene>
<evidence type="ECO:0000313" key="1">
    <source>
        <dbReference type="EMBL" id="GAX62973.1"/>
    </source>
</evidence>
<name>A0A286U4B5_9BACT</name>
<proteinExistence type="predicted"/>
<protein>
    <submittedName>
        <fullName evidence="1">Pyridoxal phosphate-dependent enzyme</fullName>
    </submittedName>
</protein>